<dbReference type="EMBL" id="JACCJC010000050">
    <property type="protein sequence ID" value="KAF6232245.1"/>
    <property type="molecule type" value="Genomic_DNA"/>
</dbReference>
<organism evidence="1 2">
    <name type="scientific">Letharia columbiana</name>
    <dbReference type="NCBI Taxonomy" id="112416"/>
    <lineage>
        <taxon>Eukaryota</taxon>
        <taxon>Fungi</taxon>
        <taxon>Dikarya</taxon>
        <taxon>Ascomycota</taxon>
        <taxon>Pezizomycotina</taxon>
        <taxon>Lecanoromycetes</taxon>
        <taxon>OSLEUM clade</taxon>
        <taxon>Lecanoromycetidae</taxon>
        <taxon>Lecanorales</taxon>
        <taxon>Lecanorineae</taxon>
        <taxon>Parmeliaceae</taxon>
        <taxon>Letharia</taxon>
    </lineage>
</organism>
<name>A0A8H6FPB2_9LECA</name>
<evidence type="ECO:0000313" key="2">
    <source>
        <dbReference type="Proteomes" id="UP000578531"/>
    </source>
</evidence>
<dbReference type="AlphaFoldDB" id="A0A8H6FPB2"/>
<keyword evidence="2" id="KW-1185">Reference proteome</keyword>
<proteinExistence type="predicted"/>
<accession>A0A8H6FPB2</accession>
<gene>
    <name evidence="1" type="ORF">HO173_009628</name>
</gene>
<protein>
    <submittedName>
        <fullName evidence="1">Uncharacterized protein</fullName>
    </submittedName>
</protein>
<evidence type="ECO:0000313" key="1">
    <source>
        <dbReference type="EMBL" id="KAF6232245.1"/>
    </source>
</evidence>
<dbReference type="Proteomes" id="UP000578531">
    <property type="component" value="Unassembled WGS sequence"/>
</dbReference>
<reference evidence="1 2" key="1">
    <citation type="journal article" date="2020" name="Genomics">
        <title>Complete, high-quality genomes from long-read metagenomic sequencing of two wolf lichen thalli reveals enigmatic genome architecture.</title>
        <authorList>
            <person name="McKenzie S.K."/>
            <person name="Walston R.F."/>
            <person name="Allen J.L."/>
        </authorList>
    </citation>
    <scope>NUCLEOTIDE SEQUENCE [LARGE SCALE GENOMIC DNA]</scope>
    <source>
        <strain evidence="1">WasteWater2</strain>
    </source>
</reference>
<dbReference type="RefSeq" id="XP_037161674.1">
    <property type="nucleotide sequence ID" value="XM_037311518.1"/>
</dbReference>
<comment type="caution">
    <text evidence="1">The sequence shown here is derived from an EMBL/GenBank/DDBJ whole genome shotgun (WGS) entry which is preliminary data.</text>
</comment>
<sequence length="75" mass="8628">MATLEEWTEYFYADISAQLRLTASTKECSMDCILASKYSILANERDAMFVTVIRGDFEAETWRLVWHYKHGQAGG</sequence>
<dbReference type="GeneID" id="59291279"/>